<dbReference type="Proteomes" id="UP000070513">
    <property type="component" value="Unassembled WGS sequence"/>
</dbReference>
<comment type="caution">
    <text evidence="2">The sequence shown here is derived from an EMBL/GenBank/DDBJ whole genome shotgun (WGS) entry which is preliminary data.</text>
</comment>
<evidence type="ECO:0000256" key="1">
    <source>
        <dbReference type="SAM" id="SignalP"/>
    </source>
</evidence>
<gene>
    <name evidence="2" type="ORF">AU378_18125</name>
</gene>
<organism evidence="2 3">
    <name type="scientific">Chryseobacterium kwangjuense</name>
    <dbReference type="NCBI Taxonomy" id="267125"/>
    <lineage>
        <taxon>Bacteria</taxon>
        <taxon>Pseudomonadati</taxon>
        <taxon>Bacteroidota</taxon>
        <taxon>Flavobacteriia</taxon>
        <taxon>Flavobacteriales</taxon>
        <taxon>Weeksellaceae</taxon>
        <taxon>Chryseobacterium group</taxon>
        <taxon>Chryseobacterium</taxon>
    </lineage>
</organism>
<keyword evidence="1" id="KW-0732">Signal</keyword>
<proteinExistence type="predicted"/>
<accession>A0A135W9K4</accession>
<dbReference type="AlphaFoldDB" id="A0A135W9K4"/>
<reference evidence="3" key="1">
    <citation type="submission" date="2015-12" db="EMBL/GenBank/DDBJ databases">
        <title>Genome sequence of a biocontrol rhizobacterium Chryseobacterium kwangjuense strain KJ1R5 isolated from pepper (Capsicum annuum L.).</title>
        <authorList>
            <person name="Jeong J.-J."/>
            <person name="Park H."/>
            <person name="Mannaa M."/>
            <person name="Sang M.K."/>
            <person name="Choi I.-G."/>
            <person name="Kim K.D."/>
        </authorList>
    </citation>
    <scope>NUCLEOTIDE SEQUENCE [LARGE SCALE GENOMIC DNA]</scope>
    <source>
        <strain evidence="3">KJ1R5</strain>
    </source>
</reference>
<dbReference type="EMBL" id="LPUR01000016">
    <property type="protein sequence ID" value="KXH81608.1"/>
    <property type="molecule type" value="Genomic_DNA"/>
</dbReference>
<sequence>MKKILFPVILVALGTGSAFATMLAKKSTRALEPAYRIVSLGGGQFKCEDADQECSNIVSGDVCEWALDTSVELHRIGSGTMCGTPLYKIP</sequence>
<name>A0A135W9K4_9FLAO</name>
<reference evidence="2 3" key="2">
    <citation type="journal article" date="2016" name="Genome Announc.">
        <title>Draft Genome Sequence of a Biocontrol Rhizobacterium, Chryseobacterium kwangjuense Strain KJ1R5, Isolated from Pepper (Capsicum annuum).</title>
        <authorList>
            <person name="Jeong J.J."/>
            <person name="Park H."/>
            <person name="Park B.H."/>
            <person name="Mannaa M."/>
            <person name="Sang M.K."/>
            <person name="Choi I.G."/>
            <person name="Kim K.D."/>
        </authorList>
    </citation>
    <scope>NUCLEOTIDE SEQUENCE [LARGE SCALE GENOMIC DNA]</scope>
    <source>
        <strain evidence="2 3">KJ1R5</strain>
    </source>
</reference>
<protein>
    <submittedName>
        <fullName evidence="2">Uncharacterized protein</fullName>
    </submittedName>
</protein>
<feature type="signal peptide" evidence="1">
    <location>
        <begin position="1"/>
        <end position="20"/>
    </location>
</feature>
<dbReference type="OrthoDB" id="1260025at2"/>
<evidence type="ECO:0000313" key="3">
    <source>
        <dbReference type="Proteomes" id="UP000070513"/>
    </source>
</evidence>
<dbReference type="RefSeq" id="WP_062652783.1">
    <property type="nucleotide sequence ID" value="NZ_LPUR01000016.1"/>
</dbReference>
<evidence type="ECO:0000313" key="2">
    <source>
        <dbReference type="EMBL" id="KXH81608.1"/>
    </source>
</evidence>
<feature type="chain" id="PRO_5007467659" evidence="1">
    <location>
        <begin position="21"/>
        <end position="90"/>
    </location>
</feature>